<evidence type="ECO:0000256" key="8">
    <source>
        <dbReference type="ARBA" id="ARBA00022968"/>
    </source>
</evidence>
<name>A0ABS3THW5_9BACT</name>
<dbReference type="InterPro" id="IPR003406">
    <property type="entry name" value="Glyco_trans_14"/>
</dbReference>
<keyword evidence="5" id="KW-0812">Transmembrane</keyword>
<evidence type="ECO:0000256" key="2">
    <source>
        <dbReference type="ARBA" id="ARBA00004648"/>
    </source>
</evidence>
<dbReference type="EMBL" id="JAGETX010000029">
    <property type="protein sequence ID" value="MBO3273256.1"/>
    <property type="molecule type" value="Genomic_DNA"/>
</dbReference>
<evidence type="ECO:0000256" key="11">
    <source>
        <dbReference type="ARBA" id="ARBA00023136"/>
    </source>
</evidence>
<evidence type="ECO:0000256" key="9">
    <source>
        <dbReference type="ARBA" id="ARBA00022989"/>
    </source>
</evidence>
<keyword evidence="4" id="KW-0808">Transferase</keyword>
<evidence type="ECO:0000256" key="12">
    <source>
        <dbReference type="ARBA" id="ARBA00023157"/>
    </source>
</evidence>
<dbReference type="Proteomes" id="UP000670527">
    <property type="component" value="Unassembled WGS sequence"/>
</dbReference>
<comment type="caution">
    <text evidence="15">The sequence shown here is derived from an EMBL/GenBank/DDBJ whole genome shotgun (WGS) entry which is preliminary data.</text>
</comment>
<keyword evidence="10" id="KW-0333">Golgi apparatus</keyword>
<keyword evidence="3" id="KW-0328">Glycosyltransferase</keyword>
<keyword evidence="13" id="KW-0325">Glycoprotein</keyword>
<sequence length="286" mass="33654">MKVAHLIMAYKEPKQIERLIQKMSHKGSTFYIHVDKKIDSRPFAYLGKLENTKLTQTKLLVNWAGYSFTNAILQCIKEIFETGNEYDFINVMSGQDYPIKSNEYIYKFFSNNIGKSFLSYEAYGSQWWKSAKHRVEKYHLTDFVFKGHYRIQQFINFLMPKRKFPLSYTLYGGNCATWWTISKKCAEYIVDFIEKNPGIKRFAQFTWAPDEYLIPTIIINSHLKDTVVNNNLRYIDWSLGGANPKILLDNDLQSLEHSDKLFARKFDMERSAALLNQIDEVIIRKV</sequence>
<keyword evidence="16" id="KW-1185">Reference proteome</keyword>
<dbReference type="PANTHER" id="PTHR46025:SF3">
    <property type="entry name" value="XYLOSYLTRANSFERASE OXT"/>
    <property type="match status" value="1"/>
</dbReference>
<evidence type="ECO:0000256" key="6">
    <source>
        <dbReference type="ARBA" id="ARBA00022723"/>
    </source>
</evidence>
<keyword evidence="11" id="KW-0472">Membrane</keyword>
<evidence type="ECO:0000256" key="4">
    <source>
        <dbReference type="ARBA" id="ARBA00022679"/>
    </source>
</evidence>
<gene>
    <name evidence="15" type="ORF">J4D97_21585</name>
</gene>
<evidence type="ECO:0000256" key="13">
    <source>
        <dbReference type="ARBA" id="ARBA00023180"/>
    </source>
</evidence>
<keyword evidence="8" id="KW-0735">Signal-anchor</keyword>
<keyword evidence="7" id="KW-0256">Endoplasmic reticulum</keyword>
<dbReference type="PANTHER" id="PTHR46025">
    <property type="entry name" value="XYLOSYLTRANSFERASE OXT"/>
    <property type="match status" value="1"/>
</dbReference>
<evidence type="ECO:0000313" key="15">
    <source>
        <dbReference type="EMBL" id="MBO3273256.1"/>
    </source>
</evidence>
<evidence type="ECO:0000256" key="1">
    <source>
        <dbReference type="ARBA" id="ARBA00004323"/>
    </source>
</evidence>
<evidence type="ECO:0000256" key="7">
    <source>
        <dbReference type="ARBA" id="ARBA00022824"/>
    </source>
</evidence>
<evidence type="ECO:0000256" key="3">
    <source>
        <dbReference type="ARBA" id="ARBA00022676"/>
    </source>
</evidence>
<proteinExistence type="predicted"/>
<protein>
    <recommendedName>
        <fullName evidence="14">Peptide O-xylosyltransferase</fullName>
    </recommendedName>
</protein>
<comment type="subcellular location">
    <subcellularLocation>
        <location evidence="2">Endoplasmic reticulum membrane</location>
        <topology evidence="2">Single-pass type II membrane protein</topology>
    </subcellularLocation>
    <subcellularLocation>
        <location evidence="1">Golgi apparatus membrane</location>
        <topology evidence="1">Single-pass type II membrane protein</topology>
    </subcellularLocation>
</comment>
<evidence type="ECO:0000256" key="5">
    <source>
        <dbReference type="ARBA" id="ARBA00022692"/>
    </source>
</evidence>
<reference evidence="15 16" key="1">
    <citation type="submission" date="2021-03" db="EMBL/GenBank/DDBJ databases">
        <authorList>
            <person name="Kim M.K."/>
        </authorList>
    </citation>
    <scope>NUCLEOTIDE SEQUENCE [LARGE SCALE GENOMIC DNA]</scope>
    <source>
        <strain evidence="15 16">BT507</strain>
    </source>
</reference>
<keyword evidence="6" id="KW-0479">Metal-binding</keyword>
<dbReference type="RefSeq" id="WP_208309396.1">
    <property type="nucleotide sequence ID" value="NZ_JAGETX010000029.1"/>
</dbReference>
<evidence type="ECO:0000256" key="14">
    <source>
        <dbReference type="ARBA" id="ARBA00042865"/>
    </source>
</evidence>
<dbReference type="Pfam" id="PF02485">
    <property type="entry name" value="Branch"/>
    <property type="match status" value="1"/>
</dbReference>
<organism evidence="15 16">
    <name type="scientific">Hymenobacter defluvii</name>
    <dbReference type="NCBI Taxonomy" id="2054411"/>
    <lineage>
        <taxon>Bacteria</taxon>
        <taxon>Pseudomonadati</taxon>
        <taxon>Bacteroidota</taxon>
        <taxon>Cytophagia</taxon>
        <taxon>Cytophagales</taxon>
        <taxon>Hymenobacteraceae</taxon>
        <taxon>Hymenobacter</taxon>
    </lineage>
</organism>
<keyword evidence="12" id="KW-1015">Disulfide bond</keyword>
<keyword evidence="9" id="KW-1133">Transmembrane helix</keyword>
<evidence type="ECO:0000313" key="16">
    <source>
        <dbReference type="Proteomes" id="UP000670527"/>
    </source>
</evidence>
<evidence type="ECO:0000256" key="10">
    <source>
        <dbReference type="ARBA" id="ARBA00023034"/>
    </source>
</evidence>
<dbReference type="InterPro" id="IPR043538">
    <property type="entry name" value="XYLT"/>
</dbReference>
<accession>A0ABS3THW5</accession>